<dbReference type="AlphaFoldDB" id="A0A8K1G300"/>
<dbReference type="InterPro" id="IPR003112">
    <property type="entry name" value="Olfac-like_dom"/>
</dbReference>
<evidence type="ECO:0000259" key="5">
    <source>
        <dbReference type="PROSITE" id="PS51132"/>
    </source>
</evidence>
<gene>
    <name evidence="6" type="ORF">HGM15179_016378</name>
</gene>
<comment type="caution">
    <text evidence="6">The sequence shown here is derived from an EMBL/GenBank/DDBJ whole genome shotgun (WGS) entry which is preliminary data.</text>
</comment>
<dbReference type="GO" id="GO:0007165">
    <property type="term" value="P:signal transduction"/>
    <property type="evidence" value="ECO:0007669"/>
    <property type="project" value="TreeGrafter"/>
</dbReference>
<evidence type="ECO:0000256" key="2">
    <source>
        <dbReference type="ARBA" id="ARBA00022525"/>
    </source>
</evidence>
<comment type="subcellular location">
    <subcellularLocation>
        <location evidence="1">Secreted</location>
    </subcellularLocation>
</comment>
<evidence type="ECO:0000256" key="4">
    <source>
        <dbReference type="SAM" id="MobiDB-lite"/>
    </source>
</evidence>
<evidence type="ECO:0000313" key="7">
    <source>
        <dbReference type="Proteomes" id="UP000796761"/>
    </source>
</evidence>
<accession>A0A8K1G300</accession>
<dbReference type="Pfam" id="PF02191">
    <property type="entry name" value="OLF"/>
    <property type="match status" value="1"/>
</dbReference>
<dbReference type="InterPro" id="IPR050605">
    <property type="entry name" value="Olfactomedin-like_domain"/>
</dbReference>
<dbReference type="EMBL" id="SWJQ01000813">
    <property type="protein sequence ID" value="TRZ10736.1"/>
    <property type="molecule type" value="Genomic_DNA"/>
</dbReference>
<evidence type="ECO:0000256" key="1">
    <source>
        <dbReference type="ARBA" id="ARBA00004613"/>
    </source>
</evidence>
<dbReference type="GO" id="GO:0005615">
    <property type="term" value="C:extracellular space"/>
    <property type="evidence" value="ECO:0007669"/>
    <property type="project" value="TreeGrafter"/>
</dbReference>
<comment type="caution">
    <text evidence="3">Lacks conserved residue(s) required for the propagation of feature annotation.</text>
</comment>
<dbReference type="Proteomes" id="UP000796761">
    <property type="component" value="Unassembled WGS sequence"/>
</dbReference>
<feature type="domain" description="Olfactomedin-like" evidence="5">
    <location>
        <begin position="1"/>
        <end position="158"/>
    </location>
</feature>
<reference evidence="6" key="1">
    <citation type="submission" date="2019-04" db="EMBL/GenBank/DDBJ databases">
        <title>Genome assembly of Zosterops borbonicus 15179.</title>
        <authorList>
            <person name="Leroy T."/>
            <person name="Anselmetti Y."/>
            <person name="Tilak M.-K."/>
            <person name="Nabholz B."/>
        </authorList>
    </citation>
    <scope>NUCLEOTIDE SEQUENCE</scope>
    <source>
        <strain evidence="6">HGM_15179</strain>
        <tissue evidence="6">Muscle</tissue>
    </source>
</reference>
<protein>
    <recommendedName>
        <fullName evidence="5">Olfactomedin-like domain-containing protein</fullName>
    </recommendedName>
</protein>
<proteinExistence type="predicted"/>
<dbReference type="OrthoDB" id="8626508at2759"/>
<name>A0A8K1G300_9PASS</name>
<dbReference type="PANTHER" id="PTHR23192">
    <property type="entry name" value="OLFACTOMEDIN-RELATED"/>
    <property type="match status" value="1"/>
</dbReference>
<dbReference type="PROSITE" id="PS51132">
    <property type="entry name" value="OLF"/>
    <property type="match status" value="1"/>
</dbReference>
<keyword evidence="7" id="KW-1185">Reference proteome</keyword>
<evidence type="ECO:0000256" key="3">
    <source>
        <dbReference type="PROSITE-ProRule" id="PRU00446"/>
    </source>
</evidence>
<keyword evidence="2" id="KW-0964">Secreted</keyword>
<organism evidence="6 7">
    <name type="scientific">Zosterops borbonicus</name>
    <dbReference type="NCBI Taxonomy" id="364589"/>
    <lineage>
        <taxon>Eukaryota</taxon>
        <taxon>Metazoa</taxon>
        <taxon>Chordata</taxon>
        <taxon>Craniata</taxon>
        <taxon>Vertebrata</taxon>
        <taxon>Euteleostomi</taxon>
        <taxon>Archelosauria</taxon>
        <taxon>Archosauria</taxon>
        <taxon>Dinosauria</taxon>
        <taxon>Saurischia</taxon>
        <taxon>Theropoda</taxon>
        <taxon>Coelurosauria</taxon>
        <taxon>Aves</taxon>
        <taxon>Neognathae</taxon>
        <taxon>Neoaves</taxon>
        <taxon>Telluraves</taxon>
        <taxon>Australaves</taxon>
        <taxon>Passeriformes</taxon>
        <taxon>Sylvioidea</taxon>
        <taxon>Zosteropidae</taxon>
        <taxon>Zosterops</taxon>
    </lineage>
</organism>
<feature type="region of interest" description="Disordered" evidence="4">
    <location>
        <begin position="157"/>
        <end position="183"/>
    </location>
</feature>
<sequence length="201" mass="23536">MTPGSVPEEEEEEEEEEELQRCLKYFFMSSCDKYQARGRRPVKLAQQLTKAVLVTLQLTLLGTAGTLEVLWSWDTGYPKWSTGKSFMICEILYVTNSHLAGTKIHFTYHTNTSSYVYTDIPLCNQYSHISMLDYNPQERVLYTWRVFYTWPPEEEVGKGQKRMEKGRKDGKEDGKEEKKEGMEKLQVIQRGWRIWDNPDLG</sequence>
<dbReference type="SMART" id="SM00284">
    <property type="entry name" value="OLF"/>
    <property type="match status" value="1"/>
</dbReference>
<evidence type="ECO:0000313" key="6">
    <source>
        <dbReference type="EMBL" id="TRZ10736.1"/>
    </source>
</evidence>
<dbReference type="PANTHER" id="PTHR23192:SF27">
    <property type="entry name" value="NOELIN-2"/>
    <property type="match status" value="1"/>
</dbReference>